<dbReference type="InterPro" id="IPR016040">
    <property type="entry name" value="NAD(P)-bd_dom"/>
</dbReference>
<evidence type="ECO:0000259" key="1">
    <source>
        <dbReference type="Pfam" id="PF13460"/>
    </source>
</evidence>
<comment type="caution">
    <text evidence="2">The sequence shown here is derived from an EMBL/GenBank/DDBJ whole genome shotgun (WGS) entry which is preliminary data.</text>
</comment>
<gene>
    <name evidence="2" type="ORF">HDU87_000735</name>
</gene>
<keyword evidence="3" id="KW-1185">Reference proteome</keyword>
<evidence type="ECO:0000313" key="2">
    <source>
        <dbReference type="EMBL" id="KAJ3181717.1"/>
    </source>
</evidence>
<sequence length="265" mass="28353">MKVLLFGASRGCGLEAAVQLVERGYACTVFLRDPNALDARLKAADPALVSVIKGDAFKADDVRAAFESIQGGPDIVVTSIGGRPAFGQNVFSPPLVPEKICERASQILLPALQKSTIEQRGGKAIRLIVVSSSGLGKVGHQELPMAMKPMYGWMLKHPHADKEQLELAVYHAAGLKHPDPSIEAHASAAISPAAEGANTATATLQEFIMVRPAFLTDGPRTEGKYKADPHLVSWTVSRADIGQFIAKECVDKDSKWLNQAVTVGY</sequence>
<evidence type="ECO:0000313" key="3">
    <source>
        <dbReference type="Proteomes" id="UP001212152"/>
    </source>
</evidence>
<feature type="domain" description="NAD(P)-binding" evidence="1">
    <location>
        <begin position="7"/>
        <end position="247"/>
    </location>
</feature>
<dbReference type="InterPro" id="IPR036291">
    <property type="entry name" value="NAD(P)-bd_dom_sf"/>
</dbReference>
<dbReference type="EMBL" id="JADGJQ010000011">
    <property type="protein sequence ID" value="KAJ3181717.1"/>
    <property type="molecule type" value="Genomic_DNA"/>
</dbReference>
<dbReference type="Proteomes" id="UP001212152">
    <property type="component" value="Unassembled WGS sequence"/>
</dbReference>
<dbReference type="Pfam" id="PF13460">
    <property type="entry name" value="NAD_binding_10"/>
    <property type="match status" value="1"/>
</dbReference>
<dbReference type="SUPFAM" id="SSF51735">
    <property type="entry name" value="NAD(P)-binding Rossmann-fold domains"/>
    <property type="match status" value="1"/>
</dbReference>
<protein>
    <recommendedName>
        <fullName evidence="1">NAD(P)-binding domain-containing protein</fullName>
    </recommendedName>
</protein>
<dbReference type="PANTHER" id="PTHR15020">
    <property type="entry name" value="FLAVIN REDUCTASE-RELATED"/>
    <property type="match status" value="1"/>
</dbReference>
<name>A0AAD5XPL6_9FUNG</name>
<organism evidence="2 3">
    <name type="scientific">Geranomyces variabilis</name>
    <dbReference type="NCBI Taxonomy" id="109894"/>
    <lineage>
        <taxon>Eukaryota</taxon>
        <taxon>Fungi</taxon>
        <taxon>Fungi incertae sedis</taxon>
        <taxon>Chytridiomycota</taxon>
        <taxon>Chytridiomycota incertae sedis</taxon>
        <taxon>Chytridiomycetes</taxon>
        <taxon>Spizellomycetales</taxon>
        <taxon>Powellomycetaceae</taxon>
        <taxon>Geranomyces</taxon>
    </lineage>
</organism>
<accession>A0AAD5XPL6</accession>
<dbReference type="Gene3D" id="3.40.50.720">
    <property type="entry name" value="NAD(P)-binding Rossmann-like Domain"/>
    <property type="match status" value="1"/>
</dbReference>
<dbReference type="PANTHER" id="PTHR15020:SF50">
    <property type="entry name" value="UPF0659 PROTEIN YMR090W"/>
    <property type="match status" value="1"/>
</dbReference>
<dbReference type="AlphaFoldDB" id="A0AAD5XPL6"/>
<proteinExistence type="predicted"/>
<reference evidence="2" key="1">
    <citation type="submission" date="2020-05" db="EMBL/GenBank/DDBJ databases">
        <title>Phylogenomic resolution of chytrid fungi.</title>
        <authorList>
            <person name="Stajich J.E."/>
            <person name="Amses K."/>
            <person name="Simmons R."/>
            <person name="Seto K."/>
            <person name="Myers J."/>
            <person name="Bonds A."/>
            <person name="Quandt C.A."/>
            <person name="Barry K."/>
            <person name="Liu P."/>
            <person name="Grigoriev I."/>
            <person name="Longcore J.E."/>
            <person name="James T.Y."/>
        </authorList>
    </citation>
    <scope>NUCLEOTIDE SEQUENCE</scope>
    <source>
        <strain evidence="2">JEL0379</strain>
    </source>
</reference>